<keyword evidence="9 11" id="KW-0472">Membrane</keyword>
<name>A0ABT0XSS2_9ACTN</name>
<feature type="transmembrane region" description="Helical" evidence="11">
    <location>
        <begin position="127"/>
        <end position="146"/>
    </location>
</feature>
<comment type="function">
    <text evidence="11 12">Key component of the proton channel; it plays a direct role in the translocation of protons across the membrane.</text>
</comment>
<dbReference type="Proteomes" id="UP001523216">
    <property type="component" value="Unassembled WGS sequence"/>
</dbReference>
<evidence type="ECO:0000256" key="6">
    <source>
        <dbReference type="ARBA" id="ARBA00022781"/>
    </source>
</evidence>
<dbReference type="PROSITE" id="PS00449">
    <property type="entry name" value="ATPASE_A"/>
    <property type="match status" value="1"/>
</dbReference>
<evidence type="ECO:0000256" key="11">
    <source>
        <dbReference type="HAMAP-Rule" id="MF_01393"/>
    </source>
</evidence>
<dbReference type="PANTHER" id="PTHR11410">
    <property type="entry name" value="ATP SYNTHASE SUBUNIT A"/>
    <property type="match status" value="1"/>
</dbReference>
<keyword evidence="8 11" id="KW-0406">Ion transport</keyword>
<dbReference type="PRINTS" id="PR00123">
    <property type="entry name" value="ATPASEA"/>
</dbReference>
<keyword evidence="5 11" id="KW-0812">Transmembrane</keyword>
<dbReference type="InterPro" id="IPR035908">
    <property type="entry name" value="F0_ATP_A_sf"/>
</dbReference>
<dbReference type="Gene3D" id="1.20.120.220">
    <property type="entry name" value="ATP synthase, F0 complex, subunit A"/>
    <property type="match status" value="1"/>
</dbReference>
<feature type="transmembrane region" description="Helical" evidence="11">
    <location>
        <begin position="96"/>
        <end position="115"/>
    </location>
</feature>
<evidence type="ECO:0000256" key="3">
    <source>
        <dbReference type="ARBA" id="ARBA00022448"/>
    </source>
</evidence>
<evidence type="ECO:0000256" key="7">
    <source>
        <dbReference type="ARBA" id="ARBA00022989"/>
    </source>
</evidence>
<keyword evidence="10 11" id="KW-0066">ATP synthesis</keyword>
<comment type="similarity">
    <text evidence="2 11 12">Belongs to the ATPase A chain family.</text>
</comment>
<keyword evidence="6 11" id="KW-0375">Hydrogen ion transport</keyword>
<evidence type="ECO:0000256" key="9">
    <source>
        <dbReference type="ARBA" id="ARBA00023136"/>
    </source>
</evidence>
<keyword evidence="11" id="KW-1003">Cell membrane</keyword>
<evidence type="ECO:0000256" key="5">
    <source>
        <dbReference type="ARBA" id="ARBA00022692"/>
    </source>
</evidence>
<keyword evidence="7 11" id="KW-1133">Transmembrane helix</keyword>
<evidence type="ECO:0000256" key="4">
    <source>
        <dbReference type="ARBA" id="ARBA00022547"/>
    </source>
</evidence>
<evidence type="ECO:0000256" key="2">
    <source>
        <dbReference type="ARBA" id="ARBA00006810"/>
    </source>
</evidence>
<dbReference type="NCBIfam" id="TIGR01131">
    <property type="entry name" value="ATP_synt_6_or_A"/>
    <property type="match status" value="1"/>
</dbReference>
<dbReference type="InterPro" id="IPR000568">
    <property type="entry name" value="ATP_synth_F0_asu"/>
</dbReference>
<evidence type="ECO:0000256" key="12">
    <source>
        <dbReference type="RuleBase" id="RU000483"/>
    </source>
</evidence>
<dbReference type="CDD" id="cd00310">
    <property type="entry name" value="ATP-synt_Fo_a_6"/>
    <property type="match status" value="1"/>
</dbReference>
<keyword evidence="14" id="KW-1185">Reference proteome</keyword>
<dbReference type="PANTHER" id="PTHR11410:SF0">
    <property type="entry name" value="ATP SYNTHASE SUBUNIT A"/>
    <property type="match status" value="1"/>
</dbReference>
<dbReference type="RefSeq" id="WP_251796706.1">
    <property type="nucleotide sequence ID" value="NZ_JAMQOL010000006.1"/>
</dbReference>
<comment type="subcellular location">
    <subcellularLocation>
        <location evidence="11 12">Cell membrane</location>
        <topology evidence="11 12">Multi-pass membrane protein</topology>
    </subcellularLocation>
    <subcellularLocation>
        <location evidence="1">Membrane</location>
        <topology evidence="1">Multi-pass membrane protein</topology>
    </subcellularLocation>
</comment>
<proteinExistence type="inferred from homology"/>
<evidence type="ECO:0000256" key="1">
    <source>
        <dbReference type="ARBA" id="ARBA00004141"/>
    </source>
</evidence>
<evidence type="ECO:0000313" key="13">
    <source>
        <dbReference type="EMBL" id="MCM4076824.1"/>
    </source>
</evidence>
<evidence type="ECO:0000256" key="10">
    <source>
        <dbReference type="ARBA" id="ARBA00023310"/>
    </source>
</evidence>
<feature type="transmembrane region" description="Helical" evidence="11">
    <location>
        <begin position="226"/>
        <end position="250"/>
    </location>
</feature>
<sequence length="266" mass="29327">MSESPQVLAAEFPPGVESFDYGSLIPGLEGTIWETAFTKITLLVWLSVAILIVLFLVAYRKPQIVPTKGQWMAESVYGLVRDNIAKDIIGAQGVRFAPYLTTLFVFILLNNFWGIVPFAQISPNSHIAFPIVLALSTYVLYIIVGVRKKGVGRYIKDSIWVPGAPGWVQPILVPIEFFQVALLRPATLAIRLFANMFAGHMILLVFTLGGVALWQAGGLGLKVTAFGSWAMAIVMTLFELFILILQAYVFTLLTATYLQSSVSEEH</sequence>
<accession>A0ABT0XSS2</accession>
<reference evidence="13 14" key="1">
    <citation type="submission" date="2022-06" db="EMBL/GenBank/DDBJ databases">
        <title>Actinoplanes abujensis sp. nov., isolated from Nigerian arid soil.</title>
        <authorList>
            <person name="Ding P."/>
        </authorList>
    </citation>
    <scope>NUCLEOTIDE SEQUENCE [LARGE SCALE GENOMIC DNA]</scope>
    <source>
        <strain evidence="14">TRM88002</strain>
    </source>
</reference>
<keyword evidence="3 11" id="KW-0813">Transport</keyword>
<evidence type="ECO:0000256" key="8">
    <source>
        <dbReference type="ARBA" id="ARBA00023065"/>
    </source>
</evidence>
<feature type="transmembrane region" description="Helical" evidence="11">
    <location>
        <begin position="40"/>
        <end position="59"/>
    </location>
</feature>
<keyword evidence="4 11" id="KW-0138">CF(0)</keyword>
<dbReference type="HAMAP" id="MF_01393">
    <property type="entry name" value="ATP_synth_a_bact"/>
    <property type="match status" value="1"/>
</dbReference>
<dbReference type="Pfam" id="PF00119">
    <property type="entry name" value="ATP-synt_A"/>
    <property type="match status" value="1"/>
</dbReference>
<organism evidence="13 14">
    <name type="scientific">Paractinoplanes hotanensis</name>
    <dbReference type="NCBI Taxonomy" id="2906497"/>
    <lineage>
        <taxon>Bacteria</taxon>
        <taxon>Bacillati</taxon>
        <taxon>Actinomycetota</taxon>
        <taxon>Actinomycetes</taxon>
        <taxon>Micromonosporales</taxon>
        <taxon>Micromonosporaceae</taxon>
        <taxon>Paractinoplanes</taxon>
    </lineage>
</organism>
<gene>
    <name evidence="11 13" type="primary">atpB</name>
    <name evidence="13" type="ORF">LXN57_04495</name>
</gene>
<comment type="caution">
    <text evidence="13">The sequence shown here is derived from an EMBL/GenBank/DDBJ whole genome shotgun (WGS) entry which is preliminary data.</text>
</comment>
<dbReference type="EMBL" id="JAMQOL010000006">
    <property type="protein sequence ID" value="MCM4076824.1"/>
    <property type="molecule type" value="Genomic_DNA"/>
</dbReference>
<evidence type="ECO:0000313" key="14">
    <source>
        <dbReference type="Proteomes" id="UP001523216"/>
    </source>
</evidence>
<dbReference type="SUPFAM" id="SSF81336">
    <property type="entry name" value="F1F0 ATP synthase subunit A"/>
    <property type="match status" value="1"/>
</dbReference>
<dbReference type="InterPro" id="IPR045083">
    <property type="entry name" value="ATP_synth_F0_asu_bact/mt"/>
</dbReference>
<feature type="transmembrane region" description="Helical" evidence="11">
    <location>
        <begin position="192"/>
        <end position="214"/>
    </location>
</feature>
<protein>
    <recommendedName>
        <fullName evidence="11 12">ATP synthase subunit a</fullName>
    </recommendedName>
    <alternativeName>
        <fullName evidence="11">ATP synthase F0 sector subunit a</fullName>
    </alternativeName>
    <alternativeName>
        <fullName evidence="11">F-ATPase subunit 6</fullName>
    </alternativeName>
</protein>
<dbReference type="InterPro" id="IPR023011">
    <property type="entry name" value="ATP_synth_F0_asu_AS"/>
</dbReference>